<comment type="caution">
    <text evidence="1">The sequence shown here is derived from an EMBL/GenBank/DDBJ whole genome shotgun (WGS) entry which is preliminary data.</text>
</comment>
<dbReference type="Pfam" id="PF06356">
    <property type="entry name" value="DUF1064"/>
    <property type="match status" value="1"/>
</dbReference>
<evidence type="ECO:0000313" key="1">
    <source>
        <dbReference type="EMBL" id="PKG24383.1"/>
    </source>
</evidence>
<gene>
    <name evidence="1" type="ORF">CWS01_07160</name>
</gene>
<dbReference type="Proteomes" id="UP000233375">
    <property type="component" value="Unassembled WGS sequence"/>
</dbReference>
<reference evidence="1 2" key="1">
    <citation type="journal article" date="2003" name="Int. J. Syst. Evol. Microbiol.">
        <title>Bacillus nealsonii sp. nov., isolated from a spacecraft-assembly facility, whose spores are gamma-radiation resistant.</title>
        <authorList>
            <person name="Venkateswaran K."/>
            <person name="Kempf M."/>
            <person name="Chen F."/>
            <person name="Satomi M."/>
            <person name="Nicholson W."/>
            <person name="Kern R."/>
        </authorList>
    </citation>
    <scope>NUCLEOTIDE SEQUENCE [LARGE SCALE GENOMIC DNA]</scope>
    <source>
        <strain evidence="1 2">FO-92</strain>
    </source>
</reference>
<dbReference type="OrthoDB" id="1853564at2"/>
<protein>
    <submittedName>
        <fullName evidence="1">Uncharacterized protein</fullName>
    </submittedName>
</protein>
<dbReference type="AlphaFoldDB" id="A0A2N0Z4F4"/>
<dbReference type="InterPro" id="IPR009414">
    <property type="entry name" value="DUF1064"/>
</dbReference>
<name>A0A2N0Z4F4_9BACI</name>
<dbReference type="EMBL" id="PISE01000014">
    <property type="protein sequence ID" value="PKG24383.1"/>
    <property type="molecule type" value="Genomic_DNA"/>
</dbReference>
<keyword evidence="2" id="KW-1185">Reference proteome</keyword>
<evidence type="ECO:0000313" key="2">
    <source>
        <dbReference type="Proteomes" id="UP000233375"/>
    </source>
</evidence>
<accession>A0A2N0Z4F4</accession>
<proteinExistence type="predicted"/>
<organism evidence="1 2">
    <name type="scientific">Niallia nealsonii</name>
    <dbReference type="NCBI Taxonomy" id="115979"/>
    <lineage>
        <taxon>Bacteria</taxon>
        <taxon>Bacillati</taxon>
        <taxon>Bacillota</taxon>
        <taxon>Bacilli</taxon>
        <taxon>Bacillales</taxon>
        <taxon>Bacillaceae</taxon>
        <taxon>Niallia</taxon>
    </lineage>
</organism>
<sequence>MLSKWGILSIEMQKAVAEDEQERELKDITDETEENLQDDPTIIDYQEEVPYYVQLKWLLQENQIKEFELQLRFLLQDKFVKKGKTFREIEYVADFKVFKNDGSIEIVDIKGA</sequence>